<dbReference type="RefSeq" id="WP_231043184.1">
    <property type="nucleotide sequence ID" value="NZ_CP106881.1"/>
</dbReference>
<dbReference type="Proteomes" id="UP001162800">
    <property type="component" value="Chromosome"/>
</dbReference>
<reference evidence="1" key="1">
    <citation type="submission" date="2022-09" db="EMBL/GenBank/DDBJ databases">
        <title>The complete genome of Acidovorax sp. 5MLIR.</title>
        <authorList>
            <person name="Liu L."/>
            <person name="Yue J."/>
            <person name="Yang F."/>
            <person name="Yuan J."/>
            <person name="Li L."/>
        </authorList>
    </citation>
    <scope>NUCLEOTIDE SEQUENCE</scope>
    <source>
        <strain evidence="1">5MLIR</strain>
    </source>
</reference>
<sequence length="253" mass="26720">MLDSATQGSGLQSAAWHELQVCAIAYSATAPGSSLLWPLSAQLQQLGYPVLVLDASQAESAATPGLRDLLADPAWHAAMLGPRPAEASVAALPAALGLSQLGGLEQLLPYARRYAVVLIHAPVEQLAPLLQGHAMRPLLPLDMQPRGMVRSYRQIKHLALHAGLPSIVAAAAAAHEPFARRHADTLMASLAQCAERHLRLAPLCTRADPALAQDMRRLALLLLSHSATLTPGLAALPARYAAAPAFSQPAWKL</sequence>
<proteinExistence type="predicted"/>
<accession>A0ABY6GCW8</accession>
<evidence type="ECO:0000313" key="2">
    <source>
        <dbReference type="Proteomes" id="UP001162800"/>
    </source>
</evidence>
<keyword evidence="2" id="KW-1185">Reference proteome</keyword>
<name>A0ABY6GCW8_9BURK</name>
<gene>
    <name evidence="1" type="ORF">M9799_06735</name>
</gene>
<organism evidence="1 2">
    <name type="scientific">Comamonas endophytica</name>
    <dbReference type="NCBI Taxonomy" id="2949090"/>
    <lineage>
        <taxon>Bacteria</taxon>
        <taxon>Pseudomonadati</taxon>
        <taxon>Pseudomonadota</taxon>
        <taxon>Betaproteobacteria</taxon>
        <taxon>Burkholderiales</taxon>
        <taxon>Comamonadaceae</taxon>
        <taxon>Comamonas</taxon>
    </lineage>
</organism>
<protein>
    <submittedName>
        <fullName evidence="1">Uncharacterized protein</fullName>
    </submittedName>
</protein>
<dbReference type="EMBL" id="CP106881">
    <property type="protein sequence ID" value="UYG52918.1"/>
    <property type="molecule type" value="Genomic_DNA"/>
</dbReference>
<evidence type="ECO:0000313" key="1">
    <source>
        <dbReference type="EMBL" id="UYG52918.1"/>
    </source>
</evidence>